<keyword evidence="2" id="KW-0813">Transport</keyword>
<evidence type="ECO:0000256" key="2">
    <source>
        <dbReference type="ARBA" id="ARBA00022448"/>
    </source>
</evidence>
<evidence type="ECO:0000256" key="6">
    <source>
        <dbReference type="SAM" id="Phobius"/>
    </source>
</evidence>
<evidence type="ECO:0008006" key="9">
    <source>
        <dbReference type="Google" id="ProtNLM"/>
    </source>
</evidence>
<dbReference type="InterPro" id="IPR002293">
    <property type="entry name" value="AA/rel_permease1"/>
</dbReference>
<keyword evidence="4 6" id="KW-1133">Transmembrane helix</keyword>
<comment type="caution">
    <text evidence="7">The sequence shown here is derived from an EMBL/GenBank/DDBJ whole genome shotgun (WGS) entry which is preliminary data.</text>
</comment>
<evidence type="ECO:0000313" key="8">
    <source>
        <dbReference type="Proteomes" id="UP001150941"/>
    </source>
</evidence>
<feature type="transmembrane region" description="Helical" evidence="6">
    <location>
        <begin position="128"/>
        <end position="157"/>
    </location>
</feature>
<dbReference type="Gene3D" id="1.20.1740.10">
    <property type="entry name" value="Amino acid/polyamine transporter I"/>
    <property type="match status" value="1"/>
</dbReference>
<dbReference type="GeneID" id="83198110"/>
<dbReference type="OrthoDB" id="3900342at2759"/>
<keyword evidence="3 6" id="KW-0812">Transmembrane</keyword>
<dbReference type="AlphaFoldDB" id="A0A9W9PI23"/>
<reference evidence="7" key="2">
    <citation type="journal article" date="2023" name="IMA Fungus">
        <title>Comparative genomic study of the Penicillium genus elucidates a diverse pangenome and 15 lateral gene transfer events.</title>
        <authorList>
            <person name="Petersen C."/>
            <person name="Sorensen T."/>
            <person name="Nielsen M.R."/>
            <person name="Sondergaard T.E."/>
            <person name="Sorensen J.L."/>
            <person name="Fitzpatrick D.A."/>
            <person name="Frisvad J.C."/>
            <person name="Nielsen K.L."/>
        </authorList>
    </citation>
    <scope>NUCLEOTIDE SEQUENCE</scope>
    <source>
        <strain evidence="7">IBT 19713</strain>
    </source>
</reference>
<comment type="subcellular location">
    <subcellularLocation>
        <location evidence="1">Membrane</location>
        <topology evidence="1">Multi-pass membrane protein</topology>
    </subcellularLocation>
</comment>
<feature type="transmembrane region" description="Helical" evidence="6">
    <location>
        <begin position="52"/>
        <end position="72"/>
    </location>
</feature>
<dbReference type="RefSeq" id="XP_058333948.1">
    <property type="nucleotide sequence ID" value="XM_058470807.1"/>
</dbReference>
<sequence>MDPGASGKTSKISSGMKAGLEVDNHGPVAANGLLEALGYEPELTRNRSTLQVAFMSFVLASIPYGLSTTFVYPLLGGGPVNIIWGWFAVSLIILCVAASLGEITSVYPTAGGVYYQTFMLSAPRYRRIFAWTCGWSYVVGNVMITLAVNFGSAQFIISCVQVFEKSPGVPVWEAETYQVFLIFLAITLLCNAVSSLGNKWLPYLDTFAIYWTIVGTLAIIICILVIAKSGRNSGKYVFTNFEPLSGWPAGWSFCVGLLQAAYTTSSTGMVISYVQRVASIP</sequence>
<keyword evidence="5 6" id="KW-0472">Membrane</keyword>
<dbReference type="Pfam" id="PF13520">
    <property type="entry name" value="AA_permease_2"/>
    <property type="match status" value="1"/>
</dbReference>
<name>A0A9W9PI23_9EURO</name>
<feature type="transmembrane region" description="Helical" evidence="6">
    <location>
        <begin position="84"/>
        <end position="107"/>
    </location>
</feature>
<dbReference type="GO" id="GO:0016020">
    <property type="term" value="C:membrane"/>
    <property type="evidence" value="ECO:0007669"/>
    <property type="project" value="UniProtKB-SubCell"/>
</dbReference>
<evidence type="ECO:0000256" key="5">
    <source>
        <dbReference type="ARBA" id="ARBA00023136"/>
    </source>
</evidence>
<feature type="transmembrane region" description="Helical" evidence="6">
    <location>
        <begin position="208"/>
        <end position="227"/>
    </location>
</feature>
<dbReference type="PANTHER" id="PTHR45649:SF23">
    <property type="entry name" value="TRANSPORTER, PUTATIVE (EUROFUNG)-RELATED"/>
    <property type="match status" value="1"/>
</dbReference>
<evidence type="ECO:0000256" key="4">
    <source>
        <dbReference type="ARBA" id="ARBA00022989"/>
    </source>
</evidence>
<evidence type="ECO:0000313" key="7">
    <source>
        <dbReference type="EMBL" id="KAJ5246527.1"/>
    </source>
</evidence>
<keyword evidence="8" id="KW-1185">Reference proteome</keyword>
<protein>
    <recommendedName>
        <fullName evidence="9">Amino acid permease</fullName>
    </recommendedName>
</protein>
<dbReference type="PROSITE" id="PS00218">
    <property type="entry name" value="AMINO_ACID_PERMEASE_1"/>
    <property type="match status" value="1"/>
</dbReference>
<evidence type="ECO:0000256" key="1">
    <source>
        <dbReference type="ARBA" id="ARBA00004141"/>
    </source>
</evidence>
<organism evidence="7 8">
    <name type="scientific">Penicillium chermesinum</name>
    <dbReference type="NCBI Taxonomy" id="63820"/>
    <lineage>
        <taxon>Eukaryota</taxon>
        <taxon>Fungi</taxon>
        <taxon>Dikarya</taxon>
        <taxon>Ascomycota</taxon>
        <taxon>Pezizomycotina</taxon>
        <taxon>Eurotiomycetes</taxon>
        <taxon>Eurotiomycetidae</taxon>
        <taxon>Eurotiales</taxon>
        <taxon>Aspergillaceae</taxon>
        <taxon>Penicillium</taxon>
    </lineage>
</organism>
<dbReference type="GO" id="GO:0006865">
    <property type="term" value="P:amino acid transport"/>
    <property type="evidence" value="ECO:0007669"/>
    <property type="project" value="InterPro"/>
</dbReference>
<dbReference type="InterPro" id="IPR004840">
    <property type="entry name" value="Amino_acid_permease_CS"/>
</dbReference>
<reference evidence="7" key="1">
    <citation type="submission" date="2022-11" db="EMBL/GenBank/DDBJ databases">
        <authorList>
            <person name="Petersen C."/>
        </authorList>
    </citation>
    <scope>NUCLEOTIDE SEQUENCE</scope>
    <source>
        <strain evidence="7">IBT 19713</strain>
    </source>
</reference>
<accession>A0A9W9PI23</accession>
<evidence type="ECO:0000256" key="3">
    <source>
        <dbReference type="ARBA" id="ARBA00022692"/>
    </source>
</evidence>
<dbReference type="GO" id="GO:0022857">
    <property type="term" value="F:transmembrane transporter activity"/>
    <property type="evidence" value="ECO:0007669"/>
    <property type="project" value="InterPro"/>
</dbReference>
<gene>
    <name evidence="7" type="ORF">N7468_001510</name>
</gene>
<dbReference type="Proteomes" id="UP001150941">
    <property type="component" value="Unassembled WGS sequence"/>
</dbReference>
<dbReference type="PANTHER" id="PTHR45649">
    <property type="entry name" value="AMINO-ACID PERMEASE BAT1"/>
    <property type="match status" value="1"/>
</dbReference>
<proteinExistence type="predicted"/>
<dbReference type="EMBL" id="JAPQKS010000002">
    <property type="protein sequence ID" value="KAJ5246527.1"/>
    <property type="molecule type" value="Genomic_DNA"/>
</dbReference>
<feature type="transmembrane region" description="Helical" evidence="6">
    <location>
        <begin position="177"/>
        <end position="196"/>
    </location>
</feature>